<dbReference type="GO" id="GO:0007018">
    <property type="term" value="P:microtubule-based movement"/>
    <property type="evidence" value="ECO:0000318"/>
    <property type="project" value="GO_Central"/>
</dbReference>
<feature type="region of interest" description="Disordered" evidence="2">
    <location>
        <begin position="532"/>
        <end position="606"/>
    </location>
</feature>
<feature type="region of interest" description="Disordered" evidence="2">
    <location>
        <begin position="1915"/>
        <end position="1938"/>
    </location>
</feature>
<feature type="compositionally biased region" description="Low complexity" evidence="2">
    <location>
        <begin position="540"/>
        <end position="551"/>
    </location>
</feature>
<evidence type="ECO:0000313" key="4">
    <source>
        <dbReference type="EMBL" id="PNW88896.1"/>
    </source>
</evidence>
<dbReference type="PRINTS" id="PR00380">
    <property type="entry name" value="KINESINHEAVY"/>
</dbReference>
<evidence type="ECO:0000259" key="3">
    <source>
        <dbReference type="SMART" id="SM00129"/>
    </source>
</evidence>
<feature type="region of interest" description="Disordered" evidence="2">
    <location>
        <begin position="1726"/>
        <end position="1788"/>
    </location>
</feature>
<proteinExistence type="predicted"/>
<gene>
    <name evidence="4" type="ORF">CHLRE_01g049650v5</name>
</gene>
<feature type="compositionally biased region" description="Low complexity" evidence="2">
    <location>
        <begin position="1015"/>
        <end position="1045"/>
    </location>
</feature>
<feature type="compositionally biased region" description="Low complexity" evidence="2">
    <location>
        <begin position="1756"/>
        <end position="1765"/>
    </location>
</feature>
<feature type="region of interest" description="Disordered" evidence="2">
    <location>
        <begin position="1380"/>
        <end position="1407"/>
    </location>
</feature>
<feature type="region of interest" description="Disordered" evidence="2">
    <location>
        <begin position="2043"/>
        <end position="2071"/>
    </location>
</feature>
<feature type="compositionally biased region" description="Low complexity" evidence="2">
    <location>
        <begin position="939"/>
        <end position="961"/>
    </location>
</feature>
<protein>
    <recommendedName>
        <fullName evidence="3">Kinesin motor domain-containing protein</fullName>
    </recommendedName>
</protein>
<feature type="compositionally biased region" description="Polar residues" evidence="2">
    <location>
        <begin position="2442"/>
        <end position="2454"/>
    </location>
</feature>
<feature type="compositionally biased region" description="Gly residues" evidence="2">
    <location>
        <begin position="1160"/>
        <end position="1172"/>
    </location>
</feature>
<feature type="compositionally biased region" description="Low complexity" evidence="2">
    <location>
        <begin position="2339"/>
        <end position="2348"/>
    </location>
</feature>
<dbReference type="Pfam" id="PF00225">
    <property type="entry name" value="Kinesin"/>
    <property type="match status" value="1"/>
</dbReference>
<dbReference type="InParanoid" id="A0A2K3E7Y4"/>
<feature type="compositionally biased region" description="Basic and acidic residues" evidence="2">
    <location>
        <begin position="2351"/>
        <end position="2365"/>
    </location>
</feature>
<dbReference type="STRING" id="3055.A0A2K3E7Y4"/>
<feature type="compositionally biased region" description="Low complexity" evidence="2">
    <location>
        <begin position="372"/>
        <end position="383"/>
    </location>
</feature>
<feature type="region of interest" description="Disordered" evidence="2">
    <location>
        <begin position="2120"/>
        <end position="2153"/>
    </location>
</feature>
<feature type="compositionally biased region" description="Polar residues" evidence="2">
    <location>
        <begin position="962"/>
        <end position="972"/>
    </location>
</feature>
<sequence>MAAKVAFVARRLGDAGGAWQTEGREQDVNAPPSRGFSQDELYQEVVRPFVERCVLTGLSASIVTYGGWGSGKSYTLGSLEPQQLTLSPNAANANAGVILRCLQQLYEQLGHGAAIEITCVEVQGEDVMDLLDPKAGAAMGRVPGAATGQVASPGATRSPIAVAAAKRKPVTLEVARSLAEALSITKRAVAYRQAFVTSTRHSSSRTHLVLQLRWRVSNDGTLTGSNVGPGMLTTAGSMSRRPYSAPPRATPGLLPTINSGVVSLNGIGAGTGPVCTLTLVDTCSSCPLLPAKEASAVKKGLLALGRVLGAMQRREALMLRESKLTRLLEGSLDQALLLACLNGADDAGTIQLLRLLQHGASRDGANRRVRRVSSSDSARMSAAWDPAGTPSIRSSVSLRSSINGGPATYGPGFTCTPSKQAAMARASTMQTVRQAPPNGEAGLPSMSTRTSSSFAGASPAHASGSRIGLGGGLVSAVGSSTGAAVSGRIRARPMPLEVLVAGGAGSEQAVGGEEDDSFPVPPPGIPVVGGRLSGTATTASPGGDSMGSPGPAVGSPILSPVSALPSTSPGASVAVASPGSTPAYGRSRSISNSGIPTGPASAPNTARLRGSVSMMYRGSMAASLVADSPGGAGSGGAVGMVSPTVCGTRQRLASVTARAAPPDVRRSKGFSVLAGKWGPPPSPPSSAGKQEPGFPVLPMVVGAASASPGTAAPTGRTAAYTRSPSGIPSAHGPAAVALSPRTTAAATPEAIKSPVISPASAAPAVPPAPAALSAAATVPLALPAAASAADAPNVTQPATSGLPAEVLAAAVESGHLDSADEELMQAHALAAAEAVASPSASPAGVAAASSALPLAVFAQASAPGAAANADAQPAVLEQPAADTVTPIKSSAISAAIVVMPASATAGQEPQPAIVAASAPPSDPSLTATQSPRTPPPASTAPTAQAAAMAEAAAAMTATSPTHITPQRTTLSPTGGGLSAKAALAVVMQSRGTPTVKRRSGIPTPPGMTPTSQPRTSPTGSSAAAATGPASASAGQTPPNSARGAPAGATAAAVAAPGLAVAAASAPRRRLVSPSIAGISTVAANPSGLTMSASTTPRLASVGSGNSSGKRGRVSIAQVGQPTVRASMRYGSSAQYEVGGSEGGAEMSGAAGAQSVAAGASGAGMDAGAGSGQGHRQQHPSLSPGTAPLLDAKLGGSGGGSRSSNGMRSPSPMLRERRAFWLAVTRRSRSALPRPIAEMEGMEGVDDDVGGMEGMGPLTAAASLRARGRSGAGHGGVTLSTQYRSLMSDFQQFRVVTANRAPRRQMSANGRDPGGAEVDAQPANQAEGGAEAAAAAALGLGLGLEGAAHIKRRFGSSKQLAAPDESLMVVAEAVKNSGFSSEAAGAIGPRSPVVAGTPTARALATPRSTERSLSLAAAAAAAAAAASGTPDDSVLPSPSRQSGTPAALSPCRPPRYPGATPSPSAASAAGASTAAVRVSAFGGSVQPSTSGSRPRLTLIPPDSPSAAAADLNLLATAAAVPSPSPRSMTPSNRRISIHALAGSTVVAVGGTPPSAGAHAGSSTAAATSSDSLRALPSPAASPYLAAVRGQTPRRPSLLGMPSGKTGAPSVRVAAGDVSDSVGGHAATHDVGSSPATPAAVAALLPGEDGDLGSSAANGWQVGSAGDDSGDDMFGPQLTPGGPVRSILGPGNLADLNAMLRISRARGTPGSTPNGGQPRAVSLAVTPMSAAAASATDRPARDPGSGGTDGGTPRGRRPPMTSTSSPGDLPSPGAAATADSTPPRAFRRALSRAGAEADGVMYAPALLVAAGDARGQAADGVAAAVQGAAGEVTTGEPTSAVTDSGSFASATGIAAAAAAITPAPGLLRGDGGSGAATDSLILSPTGSGAAAHGALDIVAVGSPVLLSSPPTLAPPLNASGSVGLGSSQRPEQPPSAASRRAAEGIIAGPNAMDFNPQSAGHAQSRAQASPRGLGGGMHFGPVPSAGTGAPSISLTRESLLGIAGAHQAHNLSVGESVLCGSCNLTPGDLAAVNLHGGRVASHATAAHTDSVQASPGAASAPATGVGPATDSAAPGVLETRAGAVPCAAPSASTVLAHFTHVPPSHSDLDENSTVLVLESDSELDAAEPVEPDHSTHGGAPPGAADHVDIAAVPPPLGFPPAPHVGAAAALHGDGDIGYRPLLPPTLTPEPCTPGQSQQGTPQKGQQQQQQGTPSPRQTPRSVRERIAALEAAQAHSPTATPGAVSRSHITHPRGSTTLSPVLSASHSSNALPTPALAPRTALMAAATASGVVDVPGPMPSVAERLQALRSSFGNRDSQERQLQTLGSHGAHREGSGTWLPSATSAAATSTPHSARESAAHHMARDADGAGPAPGTVAQVAAALTTGSMSNADSPQTTTSADVTHGAAPMAAAHHQSPQPAGLQQLLGPVPPAPPRQLSAGGATSWGSGRGSSTPNSPMGGLHLQPLPAVGSPSVAELTVRPSLGPPVGGPSPAPVHTAAVQQLGSSSRTADASNAGASGLSLGGVGSPLKSPKDGGASPVLNRRGRSSNGGEGDEVEIIPPPAYPPGFVHWATRLFSGGGAPEDQVPPAQS</sequence>
<feature type="region of interest" description="Disordered" evidence="2">
    <location>
        <begin position="434"/>
        <end position="461"/>
    </location>
</feature>
<feature type="compositionally biased region" description="Polar residues" evidence="2">
    <location>
        <begin position="2309"/>
        <end position="2324"/>
    </location>
</feature>
<dbReference type="GO" id="GO:0005871">
    <property type="term" value="C:kinesin complex"/>
    <property type="evidence" value="ECO:0000318"/>
    <property type="project" value="GO_Central"/>
</dbReference>
<feature type="region of interest" description="Disordered" evidence="2">
    <location>
        <begin position="2499"/>
        <end position="2562"/>
    </location>
</feature>
<feature type="compositionally biased region" description="Pro residues" evidence="2">
    <location>
        <begin position="2179"/>
        <end position="2189"/>
    </location>
</feature>
<dbReference type="OrthoDB" id="540783at2759"/>
<dbReference type="GeneID" id="5715724"/>
<accession>A0A2K3E7Y4</accession>
<dbReference type="RefSeq" id="XP_042928855.1">
    <property type="nucleotide sequence ID" value="XM_043058941.1"/>
</dbReference>
<feature type="region of interest" description="Disordered" evidence="2">
    <location>
        <begin position="1614"/>
        <end position="1633"/>
    </location>
</feature>
<dbReference type="InterPro" id="IPR036961">
    <property type="entry name" value="Kinesin_motor_dom_sf"/>
</dbReference>
<dbReference type="Gramene" id="PNW88896">
    <property type="protein sequence ID" value="PNW88896"/>
    <property type="gene ID" value="CHLRE_01g049650v5"/>
</dbReference>
<feature type="compositionally biased region" description="Low complexity" evidence="2">
    <location>
        <begin position="1457"/>
        <end position="1467"/>
    </location>
</feature>
<feature type="region of interest" description="Disordered" evidence="2">
    <location>
        <begin position="2309"/>
        <end position="2372"/>
    </location>
</feature>
<dbReference type="PANTHER" id="PTHR24115">
    <property type="entry name" value="KINESIN-RELATED"/>
    <property type="match status" value="1"/>
</dbReference>
<reference evidence="4 5" key="1">
    <citation type="journal article" date="2007" name="Science">
        <title>The Chlamydomonas genome reveals the evolution of key animal and plant functions.</title>
        <authorList>
            <person name="Merchant S.S."/>
            <person name="Prochnik S.E."/>
            <person name="Vallon O."/>
            <person name="Harris E.H."/>
            <person name="Karpowicz S.J."/>
            <person name="Witman G.B."/>
            <person name="Terry A."/>
            <person name="Salamov A."/>
            <person name="Fritz-Laylin L.K."/>
            <person name="Marechal-Drouard L."/>
            <person name="Marshall W.F."/>
            <person name="Qu L.H."/>
            <person name="Nelson D.R."/>
            <person name="Sanderfoot A.A."/>
            <person name="Spalding M.H."/>
            <person name="Kapitonov V.V."/>
            <person name="Ren Q."/>
            <person name="Ferris P."/>
            <person name="Lindquist E."/>
            <person name="Shapiro H."/>
            <person name="Lucas S.M."/>
            <person name="Grimwood J."/>
            <person name="Schmutz J."/>
            <person name="Cardol P."/>
            <person name="Cerutti H."/>
            <person name="Chanfreau G."/>
            <person name="Chen C.L."/>
            <person name="Cognat V."/>
            <person name="Croft M.T."/>
            <person name="Dent R."/>
            <person name="Dutcher S."/>
            <person name="Fernandez E."/>
            <person name="Fukuzawa H."/>
            <person name="Gonzalez-Ballester D."/>
            <person name="Gonzalez-Halphen D."/>
            <person name="Hallmann A."/>
            <person name="Hanikenne M."/>
            <person name="Hippler M."/>
            <person name="Inwood W."/>
            <person name="Jabbari K."/>
            <person name="Kalanon M."/>
            <person name="Kuras R."/>
            <person name="Lefebvre P.A."/>
            <person name="Lemaire S.D."/>
            <person name="Lobanov A.V."/>
            <person name="Lohr M."/>
            <person name="Manuell A."/>
            <person name="Meier I."/>
            <person name="Mets L."/>
            <person name="Mittag M."/>
            <person name="Mittelmeier T."/>
            <person name="Moroney J.V."/>
            <person name="Moseley J."/>
            <person name="Napoli C."/>
            <person name="Nedelcu A.M."/>
            <person name="Niyogi K."/>
            <person name="Novoselov S.V."/>
            <person name="Paulsen I.T."/>
            <person name="Pazour G."/>
            <person name="Purton S."/>
            <person name="Ral J.P."/>
            <person name="Riano-Pachon D.M."/>
            <person name="Riekhof W."/>
            <person name="Rymarquis L."/>
            <person name="Schroda M."/>
            <person name="Stern D."/>
            <person name="Umen J."/>
            <person name="Willows R."/>
            <person name="Wilson N."/>
            <person name="Zimmer S.L."/>
            <person name="Allmer J."/>
            <person name="Balk J."/>
            <person name="Bisova K."/>
            <person name="Chen C.J."/>
            <person name="Elias M."/>
            <person name="Gendler K."/>
            <person name="Hauser C."/>
            <person name="Lamb M.R."/>
            <person name="Ledford H."/>
            <person name="Long J.C."/>
            <person name="Minagawa J."/>
            <person name="Page M.D."/>
            <person name="Pan J."/>
            <person name="Pootakham W."/>
            <person name="Roje S."/>
            <person name="Rose A."/>
            <person name="Stahlberg E."/>
            <person name="Terauchi A.M."/>
            <person name="Yang P."/>
            <person name="Ball S."/>
            <person name="Bowler C."/>
            <person name="Dieckmann C.L."/>
            <person name="Gladyshev V.N."/>
            <person name="Green P."/>
            <person name="Jorgensen R."/>
            <person name="Mayfield S."/>
            <person name="Mueller-Roeber B."/>
            <person name="Rajamani S."/>
            <person name="Sayre R.T."/>
            <person name="Brokstein P."/>
            <person name="Dubchak I."/>
            <person name="Goodstein D."/>
            <person name="Hornick L."/>
            <person name="Huang Y.W."/>
            <person name="Jhaveri J."/>
            <person name="Luo Y."/>
            <person name="Martinez D."/>
            <person name="Ngau W.C."/>
            <person name="Otillar B."/>
            <person name="Poliakov A."/>
            <person name="Porter A."/>
            <person name="Szajkowski L."/>
            <person name="Werner G."/>
            <person name="Zhou K."/>
            <person name="Grigoriev I.V."/>
            <person name="Rokhsar D.S."/>
            <person name="Grossman A.R."/>
        </authorList>
    </citation>
    <scope>NUCLEOTIDE SEQUENCE [LARGE SCALE GENOMIC DNA]</scope>
    <source>
        <strain evidence="5">CC-503</strain>
    </source>
</reference>
<dbReference type="SMART" id="SM00129">
    <property type="entry name" value="KISc"/>
    <property type="match status" value="1"/>
</dbReference>
<feature type="region of interest" description="Disordered" evidence="2">
    <location>
        <begin position="1085"/>
        <end position="1119"/>
    </location>
</feature>
<feature type="region of interest" description="Disordered" evidence="2">
    <location>
        <begin position="1550"/>
        <end position="1572"/>
    </location>
</feature>
<feature type="compositionally biased region" description="Low complexity" evidence="2">
    <location>
        <begin position="1726"/>
        <end position="1735"/>
    </location>
</feature>
<dbReference type="InterPro" id="IPR001752">
    <property type="entry name" value="Kinesin_motor_dom"/>
</dbReference>
<feature type="region of interest" description="Disordered" evidence="2">
    <location>
        <begin position="363"/>
        <end position="386"/>
    </location>
</feature>
<organism evidence="4 5">
    <name type="scientific">Chlamydomonas reinhardtii</name>
    <name type="common">Chlamydomonas smithii</name>
    <dbReference type="NCBI Taxonomy" id="3055"/>
    <lineage>
        <taxon>Eukaryota</taxon>
        <taxon>Viridiplantae</taxon>
        <taxon>Chlorophyta</taxon>
        <taxon>core chlorophytes</taxon>
        <taxon>Chlorophyceae</taxon>
        <taxon>CS clade</taxon>
        <taxon>Chlamydomonadales</taxon>
        <taxon>Chlamydomonadaceae</taxon>
        <taxon>Chlamydomonas</taxon>
    </lineage>
</organism>
<feature type="region of interest" description="Disordered" evidence="2">
    <location>
        <begin position="1482"/>
        <end position="1502"/>
    </location>
</feature>
<name>A0A2K3E7Y4_CHLRE</name>
<feature type="domain" description="Kinesin motor" evidence="3">
    <location>
        <begin position="2"/>
        <end position="372"/>
    </location>
</feature>
<feature type="region of interest" description="Disordered" evidence="2">
    <location>
        <begin position="1650"/>
        <end position="1688"/>
    </location>
</feature>
<dbReference type="PANTHER" id="PTHR24115:SF1004">
    <property type="entry name" value="KINESIN-LIKE PROTEIN KIF15"/>
    <property type="match status" value="1"/>
</dbReference>
<feature type="compositionally biased region" description="Low complexity" evidence="2">
    <location>
        <begin position="2190"/>
        <end position="2218"/>
    </location>
</feature>
<dbReference type="GO" id="GO:0003777">
    <property type="term" value="F:microtubule motor activity"/>
    <property type="evidence" value="ECO:0000318"/>
    <property type="project" value="GO_Central"/>
</dbReference>
<feature type="region of interest" description="Disordered" evidence="2">
    <location>
        <begin position="1427"/>
        <end position="1467"/>
    </location>
</feature>
<keyword evidence="1" id="KW-0505">Motor protein</keyword>
<dbReference type="Proteomes" id="UP000006906">
    <property type="component" value="Chromosome 1"/>
</dbReference>
<feature type="region of interest" description="Disordered" evidence="2">
    <location>
        <begin position="909"/>
        <end position="976"/>
    </location>
</feature>
<dbReference type="InterPro" id="IPR027417">
    <property type="entry name" value="P-loop_NTPase"/>
</dbReference>
<dbReference type="ExpressionAtlas" id="A0A2K3E7Y4">
    <property type="expression patterns" value="baseline and differential"/>
</dbReference>
<dbReference type="GO" id="GO:0008017">
    <property type="term" value="F:microtubule binding"/>
    <property type="evidence" value="ECO:0000318"/>
    <property type="project" value="GO_Central"/>
</dbReference>
<feature type="compositionally biased region" description="Polar residues" evidence="2">
    <location>
        <begin position="2251"/>
        <end position="2267"/>
    </location>
</feature>
<dbReference type="GO" id="GO:0005874">
    <property type="term" value="C:microtubule"/>
    <property type="evidence" value="ECO:0000318"/>
    <property type="project" value="GO_Central"/>
</dbReference>
<feature type="compositionally biased region" description="Low complexity" evidence="2">
    <location>
        <begin position="2048"/>
        <end position="2067"/>
    </location>
</feature>
<dbReference type="SUPFAM" id="SSF52540">
    <property type="entry name" value="P-loop containing nucleoside triphosphate hydrolases"/>
    <property type="match status" value="1"/>
</dbReference>
<feature type="region of interest" description="Disordered" evidence="2">
    <location>
        <begin position="1586"/>
        <end position="1609"/>
    </location>
</feature>
<feature type="region of interest" description="Disordered" evidence="2">
    <location>
        <begin position="2405"/>
        <end position="2467"/>
    </location>
</feature>
<feature type="region of interest" description="Disordered" evidence="2">
    <location>
        <begin position="990"/>
        <end position="1045"/>
    </location>
</feature>
<dbReference type="Gene3D" id="3.40.850.10">
    <property type="entry name" value="Kinesin motor domain"/>
    <property type="match status" value="1"/>
</dbReference>
<dbReference type="EMBL" id="CM008962">
    <property type="protein sequence ID" value="PNW88896.1"/>
    <property type="molecule type" value="Genomic_DNA"/>
</dbReference>
<feature type="region of interest" description="Disordered" evidence="2">
    <location>
        <begin position="1159"/>
        <end position="1212"/>
    </location>
</feature>
<dbReference type="GO" id="GO:0005524">
    <property type="term" value="F:ATP binding"/>
    <property type="evidence" value="ECO:0007669"/>
    <property type="project" value="InterPro"/>
</dbReference>
<dbReference type="KEGG" id="cre:CHLRE_01g049650v5"/>
<evidence type="ECO:0000313" key="5">
    <source>
        <dbReference type="Proteomes" id="UP000006906"/>
    </source>
</evidence>
<feature type="compositionally biased region" description="Low complexity" evidence="2">
    <location>
        <begin position="1201"/>
        <end position="1212"/>
    </location>
</feature>
<dbReference type="GO" id="GO:0016887">
    <property type="term" value="F:ATP hydrolysis activity"/>
    <property type="evidence" value="ECO:0000318"/>
    <property type="project" value="GO_Central"/>
</dbReference>
<evidence type="ECO:0000256" key="2">
    <source>
        <dbReference type="SAM" id="MobiDB-lite"/>
    </source>
</evidence>
<feature type="region of interest" description="Disordered" evidence="2">
    <location>
        <begin position="1300"/>
        <end position="1326"/>
    </location>
</feature>
<feature type="compositionally biased region" description="Polar residues" evidence="2">
    <location>
        <begin position="445"/>
        <end position="455"/>
    </location>
</feature>
<feature type="compositionally biased region" description="Polar residues" evidence="2">
    <location>
        <begin position="1085"/>
        <end position="1108"/>
    </location>
</feature>
<feature type="region of interest" description="Disordered" evidence="2">
    <location>
        <begin position="707"/>
        <end position="734"/>
    </location>
</feature>
<feature type="region of interest" description="Disordered" evidence="2">
    <location>
        <begin position="2173"/>
        <end position="2267"/>
    </location>
</feature>
<feature type="compositionally biased region" description="Gly residues" evidence="2">
    <location>
        <begin position="1742"/>
        <end position="1751"/>
    </location>
</feature>
<dbReference type="GO" id="GO:0005737">
    <property type="term" value="C:cytoplasm"/>
    <property type="evidence" value="ECO:0000318"/>
    <property type="project" value="GO_Central"/>
</dbReference>
<dbReference type="PaxDb" id="3055-EDP09976"/>
<dbReference type="InterPro" id="IPR027640">
    <property type="entry name" value="Kinesin-like_fam"/>
</dbReference>
<evidence type="ECO:0000256" key="1">
    <source>
        <dbReference type="ARBA" id="ARBA00023175"/>
    </source>
</evidence>
<feature type="compositionally biased region" description="Low complexity" evidence="2">
    <location>
        <begin position="707"/>
        <end position="722"/>
    </location>
</feature>
<feature type="compositionally biased region" description="Polar residues" evidence="2">
    <location>
        <begin position="2499"/>
        <end position="2509"/>
    </location>
</feature>
<keyword evidence="5" id="KW-1185">Reference proteome</keyword>